<evidence type="ECO:0000256" key="2">
    <source>
        <dbReference type="ARBA" id="ARBA00022801"/>
    </source>
</evidence>
<evidence type="ECO:0000313" key="8">
    <source>
        <dbReference type="EMBL" id="GBE61196.1"/>
    </source>
</evidence>
<evidence type="ECO:0000256" key="7">
    <source>
        <dbReference type="SAM" id="MobiDB-lite"/>
    </source>
</evidence>
<reference evidence="8 9" key="1">
    <citation type="journal article" date="2017" name="BMC Genomics">
        <title>Whole-genome assembly of Babesia ovata and comparative genomics between closely related pathogens.</title>
        <authorList>
            <person name="Yamagishi J."/>
            <person name="Asada M."/>
            <person name="Hakimi H."/>
            <person name="Tanaka T.Q."/>
            <person name="Sugimoto C."/>
            <person name="Kawazu S."/>
        </authorList>
    </citation>
    <scope>NUCLEOTIDE SEQUENCE [LARGE SCALE GENOMIC DNA]</scope>
    <source>
        <strain evidence="8 9">Miyake</strain>
    </source>
</reference>
<dbReference type="PANTHER" id="PTHR13522">
    <property type="entry name" value="U6 SNRNA PHOSPHODIESTERASE 1"/>
    <property type="match status" value="1"/>
</dbReference>
<dbReference type="Pfam" id="PF09749">
    <property type="entry name" value="HVSL"/>
    <property type="match status" value="1"/>
</dbReference>
<dbReference type="GO" id="GO:0034477">
    <property type="term" value="P:U6 snRNA 3'-end processing"/>
    <property type="evidence" value="ECO:0007669"/>
    <property type="project" value="InterPro"/>
</dbReference>
<evidence type="ECO:0000256" key="4">
    <source>
        <dbReference type="ARBA" id="ARBA00023242"/>
    </source>
</evidence>
<dbReference type="GeneID" id="39874966"/>
<evidence type="ECO:0000256" key="5">
    <source>
        <dbReference type="ARBA" id="ARBA00029543"/>
    </source>
</evidence>
<name>A0A2H6KDX9_9APIC</name>
<dbReference type="GO" id="GO:0005634">
    <property type="term" value="C:nucleus"/>
    <property type="evidence" value="ECO:0007669"/>
    <property type="project" value="TreeGrafter"/>
</dbReference>
<keyword evidence="9" id="KW-1185">Reference proteome</keyword>
<organism evidence="8 9">
    <name type="scientific">Babesia ovata</name>
    <dbReference type="NCBI Taxonomy" id="189622"/>
    <lineage>
        <taxon>Eukaryota</taxon>
        <taxon>Sar</taxon>
        <taxon>Alveolata</taxon>
        <taxon>Apicomplexa</taxon>
        <taxon>Aconoidasida</taxon>
        <taxon>Piroplasmida</taxon>
        <taxon>Babesiidae</taxon>
        <taxon>Babesia</taxon>
    </lineage>
</organism>
<keyword evidence="1" id="KW-0540">Nuclease</keyword>
<keyword evidence="2" id="KW-0378">Hydrolase</keyword>
<dbReference type="GO" id="GO:0016829">
    <property type="term" value="F:lyase activity"/>
    <property type="evidence" value="ECO:0007669"/>
    <property type="project" value="UniProtKB-KW"/>
</dbReference>
<keyword evidence="4" id="KW-0539">Nucleus</keyword>
<protein>
    <recommendedName>
        <fullName evidence="5">U6 snRNA phosphodiesterase 1</fullName>
    </recommendedName>
    <alternativeName>
        <fullName evidence="6">3'-5' RNA exonuclease USB1</fullName>
    </alternativeName>
</protein>
<dbReference type="Proteomes" id="UP000236319">
    <property type="component" value="Unassembled WGS sequence"/>
</dbReference>
<feature type="region of interest" description="Disordered" evidence="7">
    <location>
        <begin position="53"/>
        <end position="72"/>
    </location>
</feature>
<dbReference type="OrthoDB" id="49151at2759"/>
<keyword evidence="3" id="KW-0456">Lyase</keyword>
<dbReference type="GO" id="GO:0000175">
    <property type="term" value="F:3'-5'-RNA exonuclease activity"/>
    <property type="evidence" value="ECO:0007669"/>
    <property type="project" value="TreeGrafter"/>
</dbReference>
<gene>
    <name evidence="8" type="ORF">BOVATA_026890</name>
</gene>
<evidence type="ECO:0000256" key="3">
    <source>
        <dbReference type="ARBA" id="ARBA00023239"/>
    </source>
</evidence>
<dbReference type="EMBL" id="BDSA01000003">
    <property type="protein sequence ID" value="GBE61196.1"/>
    <property type="molecule type" value="Genomic_DNA"/>
</dbReference>
<evidence type="ECO:0000256" key="6">
    <source>
        <dbReference type="ARBA" id="ARBA00030030"/>
    </source>
</evidence>
<dbReference type="RefSeq" id="XP_028867439.1">
    <property type="nucleotide sequence ID" value="XM_029011606.1"/>
</dbReference>
<accession>A0A2H6KDX9</accession>
<proteinExistence type="predicted"/>
<feature type="compositionally biased region" description="Basic and acidic residues" evidence="7">
    <location>
        <begin position="223"/>
        <end position="247"/>
    </location>
</feature>
<comment type="caution">
    <text evidence="8">The sequence shown here is derived from an EMBL/GenBank/DDBJ whole genome shotgun (WGS) entry which is preliminary data.</text>
</comment>
<evidence type="ECO:0000256" key="1">
    <source>
        <dbReference type="ARBA" id="ARBA00022722"/>
    </source>
</evidence>
<dbReference type="InterPro" id="IPR027521">
    <property type="entry name" value="Usb1"/>
</dbReference>
<dbReference type="PANTHER" id="PTHR13522:SF3">
    <property type="entry name" value="U6 SNRNA PHOSPHODIESTERASE 1"/>
    <property type="match status" value="1"/>
</dbReference>
<feature type="region of interest" description="Disordered" evidence="7">
    <location>
        <begin position="219"/>
        <end position="256"/>
    </location>
</feature>
<dbReference type="AlphaFoldDB" id="A0A2H6KDX9"/>
<evidence type="ECO:0000313" key="9">
    <source>
        <dbReference type="Proteomes" id="UP000236319"/>
    </source>
</evidence>
<sequence>MTRSVPHIVGNFHTLVYIRVPVDDQILAYARKAVNLLRRLNCRAKLEGCIPAQREDTSDSDNTDDESTRQGSAFKKNLPEHLHLSLCKPIYLKRQFIKPFTDRLEEVLANVRPFYLLLDTDIAICANEEHNSFFAVLPVEAQCRNRSVVPLIDAVDSVVELFGYDRYYEQRQPHVSLAVTGNLKHVMQLLYEGHEDDERELYSSHHWRQVERFLNDAQEAEDANEKDGGAVENDRTSKNEPEIHNEDVGSPEKTSAGDVRYTFYHEDLQTHTGDDDGERPEPLCIYVEDIRIQVGSQTTVIKLSKSVI</sequence>
<dbReference type="Gene3D" id="3.90.1140.10">
    <property type="entry name" value="Cyclic phosphodiesterase"/>
    <property type="match status" value="1"/>
</dbReference>
<dbReference type="VEuPathDB" id="PiroplasmaDB:BOVATA_026890"/>